<dbReference type="PANTHER" id="PTHR11575">
    <property type="entry name" value="5'-NUCLEOTIDASE-RELATED"/>
    <property type="match status" value="1"/>
</dbReference>
<feature type="domain" description="5'-Nucleotidase C-terminal" evidence="4">
    <location>
        <begin position="345"/>
        <end position="485"/>
    </location>
</feature>
<feature type="chain" id="PRO_5018818956" evidence="2">
    <location>
        <begin position="20"/>
        <end position="529"/>
    </location>
</feature>
<dbReference type="PRINTS" id="PR01607">
    <property type="entry name" value="APYRASEFAMLY"/>
</dbReference>
<reference evidence="5 6" key="1">
    <citation type="submission" date="2018-08" db="EMBL/GenBank/DDBJ databases">
        <title>Altererythrobacter sp.Ery1 and Ery12, the genome sequencing of novel strains in genus Alterythrobacter.</title>
        <authorList>
            <person name="Cheng H."/>
            <person name="Wu Y.-H."/>
            <person name="Fang C."/>
            <person name="Xu X.-W."/>
        </authorList>
    </citation>
    <scope>NUCLEOTIDE SEQUENCE [LARGE SCALE GENOMIC DNA]</scope>
    <source>
        <strain evidence="5 6">Ery1</strain>
    </source>
</reference>
<dbReference type="SUPFAM" id="SSF56300">
    <property type="entry name" value="Metallo-dependent phosphatases"/>
    <property type="match status" value="1"/>
</dbReference>
<keyword evidence="6" id="KW-1185">Reference proteome</keyword>
<keyword evidence="2" id="KW-0547">Nucleotide-binding</keyword>
<dbReference type="Gene3D" id="3.90.780.10">
    <property type="entry name" value="5'-Nucleotidase, C-terminal domain"/>
    <property type="match status" value="1"/>
</dbReference>
<keyword evidence="2" id="KW-0378">Hydrolase</keyword>
<evidence type="ECO:0000256" key="1">
    <source>
        <dbReference type="ARBA" id="ARBA00022729"/>
    </source>
</evidence>
<keyword evidence="1 2" id="KW-0732">Signal</keyword>
<dbReference type="PANTHER" id="PTHR11575:SF24">
    <property type="entry name" value="5'-NUCLEOTIDASE"/>
    <property type="match status" value="1"/>
</dbReference>
<dbReference type="InterPro" id="IPR008334">
    <property type="entry name" value="5'-Nucleotdase_C"/>
</dbReference>
<dbReference type="Proteomes" id="UP000285092">
    <property type="component" value="Unassembled WGS sequence"/>
</dbReference>
<dbReference type="Pfam" id="PF02872">
    <property type="entry name" value="5_nucleotid_C"/>
    <property type="match status" value="1"/>
</dbReference>
<dbReference type="EMBL" id="QXFK01000009">
    <property type="protein sequence ID" value="RIV80575.1"/>
    <property type="molecule type" value="Genomic_DNA"/>
</dbReference>
<proteinExistence type="inferred from homology"/>
<dbReference type="GO" id="GO:0009166">
    <property type="term" value="P:nucleotide catabolic process"/>
    <property type="evidence" value="ECO:0007669"/>
    <property type="project" value="InterPro"/>
</dbReference>
<evidence type="ECO:0000313" key="6">
    <source>
        <dbReference type="Proteomes" id="UP000285092"/>
    </source>
</evidence>
<evidence type="ECO:0000256" key="2">
    <source>
        <dbReference type="RuleBase" id="RU362119"/>
    </source>
</evidence>
<feature type="domain" description="Calcineurin-like phosphoesterase" evidence="3">
    <location>
        <begin position="34"/>
        <end position="259"/>
    </location>
</feature>
<dbReference type="CDD" id="cd00845">
    <property type="entry name" value="MPP_UshA_N_like"/>
    <property type="match status" value="1"/>
</dbReference>
<comment type="similarity">
    <text evidence="2">Belongs to the 5'-nucleotidase family.</text>
</comment>
<dbReference type="GO" id="GO:0030288">
    <property type="term" value="C:outer membrane-bounded periplasmic space"/>
    <property type="evidence" value="ECO:0007669"/>
    <property type="project" value="TreeGrafter"/>
</dbReference>
<dbReference type="GO" id="GO:0016787">
    <property type="term" value="F:hydrolase activity"/>
    <property type="evidence" value="ECO:0007669"/>
    <property type="project" value="UniProtKB-KW"/>
</dbReference>
<protein>
    <submittedName>
        <fullName evidence="5">Bifunctional metallophosphatase/5'-nucleotidase</fullName>
    </submittedName>
</protein>
<name>A0A418NL80_9SPHN</name>
<evidence type="ECO:0000259" key="3">
    <source>
        <dbReference type="Pfam" id="PF00149"/>
    </source>
</evidence>
<dbReference type="GO" id="GO:0000166">
    <property type="term" value="F:nucleotide binding"/>
    <property type="evidence" value="ECO:0007669"/>
    <property type="project" value="UniProtKB-KW"/>
</dbReference>
<evidence type="ECO:0000259" key="4">
    <source>
        <dbReference type="Pfam" id="PF02872"/>
    </source>
</evidence>
<accession>A0A418NL80</accession>
<gene>
    <name evidence="5" type="ORF">D2V04_02400</name>
</gene>
<comment type="caution">
    <text evidence="5">The sequence shown here is derived from an EMBL/GenBank/DDBJ whole genome shotgun (WGS) entry which is preliminary data.</text>
</comment>
<feature type="signal peptide" evidence="2">
    <location>
        <begin position="1"/>
        <end position="19"/>
    </location>
</feature>
<dbReference type="OrthoDB" id="9803927at2"/>
<dbReference type="InterPro" id="IPR006179">
    <property type="entry name" value="5_nucleotidase/apyrase"/>
</dbReference>
<dbReference type="InterPro" id="IPR036907">
    <property type="entry name" value="5'-Nucleotdase_C_sf"/>
</dbReference>
<evidence type="ECO:0000313" key="5">
    <source>
        <dbReference type="EMBL" id="RIV80575.1"/>
    </source>
</evidence>
<dbReference type="SUPFAM" id="SSF55816">
    <property type="entry name" value="5'-nucleotidase (syn. UDP-sugar hydrolase), C-terminal domain"/>
    <property type="match status" value="1"/>
</dbReference>
<sequence length="529" mass="57950">MNILRTCVIAMAAATPAIAEDDRTSRHSSPTTITILHTNDIHGRHAPFEAAPGDATSQTGDPGRSPAQFDQAGMVGGFQYLAGKVGEIRKREGEDKVLLLDAGDTFSDDYVGNQTRGEAIISLMNALGYDMMALGNHDFDYGVERTRELQDFADFPIRGANVTENGEPVFGQPWKVFTVNGVRIAILALTYHSTDKTASAQSIAGLTYSSGIEATRRYLPEMQRSADIVMLLSHQGTATDRKLARELDGVDIIVGGHSHDIFRQPELVDGTWIVQAMADAAVLGELRLEVGADKKLRKVTGAAHQLWNYQIEPDAGIAELISRIDEPFAEAMNEVLAYSADRIPRDYRSESPFDKMVGEYMIEETGADVALMPGVGYGISIYPGNVTRDRLYTLLPHPAKLVTFEMKGSDLLAVLEQSATNQNPGDPMKVVGGLVQAANIGWTVDLNRPLGERVSEVTVGNTPIDRERWYRVATNSGMANGLHRYDFSGIRGKEVHERSVTQLVEDVMKRKRVISRPASGSTRLVKVYE</sequence>
<dbReference type="AlphaFoldDB" id="A0A418NL80"/>
<organism evidence="5 6">
    <name type="scientific">Pelagerythrobacter aerophilus</name>
    <dbReference type="NCBI Taxonomy" id="2306995"/>
    <lineage>
        <taxon>Bacteria</taxon>
        <taxon>Pseudomonadati</taxon>
        <taxon>Pseudomonadota</taxon>
        <taxon>Alphaproteobacteria</taxon>
        <taxon>Sphingomonadales</taxon>
        <taxon>Erythrobacteraceae</taxon>
        <taxon>Pelagerythrobacter</taxon>
    </lineage>
</organism>
<dbReference type="Pfam" id="PF00149">
    <property type="entry name" value="Metallophos"/>
    <property type="match status" value="1"/>
</dbReference>
<dbReference type="InterPro" id="IPR004843">
    <property type="entry name" value="Calcineurin-like_PHP"/>
</dbReference>
<dbReference type="Gene3D" id="3.60.21.10">
    <property type="match status" value="1"/>
</dbReference>
<dbReference type="InterPro" id="IPR029052">
    <property type="entry name" value="Metallo-depent_PP-like"/>
</dbReference>